<keyword evidence="2" id="KW-1185">Reference proteome</keyword>
<sequence length="22" mass="2528">MIINFMPLSKVNSVTLSMARFK</sequence>
<organism evidence="1 2">
    <name type="scientific">Crocosphaera chwakensis CCY0110</name>
    <dbReference type="NCBI Taxonomy" id="391612"/>
    <lineage>
        <taxon>Bacteria</taxon>
        <taxon>Bacillati</taxon>
        <taxon>Cyanobacteriota</taxon>
        <taxon>Cyanophyceae</taxon>
        <taxon>Oscillatoriophycideae</taxon>
        <taxon>Chroococcales</taxon>
        <taxon>Aphanothecaceae</taxon>
        <taxon>Crocosphaera</taxon>
        <taxon>Crocosphaera chwakensis</taxon>
    </lineage>
</organism>
<evidence type="ECO:0000313" key="1">
    <source>
        <dbReference type="EMBL" id="EAZ93880.1"/>
    </source>
</evidence>
<comment type="caution">
    <text evidence="1">The sequence shown here is derived from an EMBL/GenBank/DDBJ whole genome shotgun (WGS) entry which is preliminary data.</text>
</comment>
<protein>
    <submittedName>
        <fullName evidence="1">Uncharacterized protein</fullName>
    </submittedName>
</protein>
<name>A3IJ98_9CHRO</name>
<dbReference type="EMBL" id="AAXW01000002">
    <property type="protein sequence ID" value="EAZ93880.1"/>
    <property type="molecule type" value="Genomic_DNA"/>
</dbReference>
<reference evidence="1 2" key="1">
    <citation type="submission" date="2007-03" db="EMBL/GenBank/DDBJ databases">
        <authorList>
            <person name="Stal L."/>
            <person name="Ferriera S."/>
            <person name="Johnson J."/>
            <person name="Kravitz S."/>
            <person name="Beeson K."/>
            <person name="Sutton G."/>
            <person name="Rogers Y.-H."/>
            <person name="Friedman R."/>
            <person name="Frazier M."/>
            <person name="Venter J.C."/>
        </authorList>
    </citation>
    <scope>NUCLEOTIDE SEQUENCE [LARGE SCALE GENOMIC DNA]</scope>
    <source>
        <strain evidence="1 2">CCY0110</strain>
    </source>
</reference>
<evidence type="ECO:0000313" key="2">
    <source>
        <dbReference type="Proteomes" id="UP000003781"/>
    </source>
</evidence>
<proteinExistence type="predicted"/>
<gene>
    <name evidence="1" type="ORF">CY0110_18832</name>
</gene>
<accession>A3IJ98</accession>
<dbReference type="Proteomes" id="UP000003781">
    <property type="component" value="Unassembled WGS sequence"/>
</dbReference>
<dbReference type="AlphaFoldDB" id="A3IJ98"/>